<dbReference type="InterPro" id="IPR011856">
    <property type="entry name" value="tRNA_endonuc-like_dom_sf"/>
</dbReference>
<organism evidence="2 3">
    <name type="scientific">Rheinheimera baltica</name>
    <dbReference type="NCBI Taxonomy" id="67576"/>
    <lineage>
        <taxon>Bacteria</taxon>
        <taxon>Pseudomonadati</taxon>
        <taxon>Pseudomonadota</taxon>
        <taxon>Gammaproteobacteria</taxon>
        <taxon>Chromatiales</taxon>
        <taxon>Chromatiaceae</taxon>
        <taxon>Rheinheimera</taxon>
    </lineage>
</organism>
<dbReference type="Proteomes" id="UP001231109">
    <property type="component" value="Unassembled WGS sequence"/>
</dbReference>
<accession>A0ABT9I4A0</accession>
<keyword evidence="2" id="KW-0540">Nuclease</keyword>
<dbReference type="EMBL" id="JAPJDZ010000072">
    <property type="protein sequence ID" value="MDP5137850.1"/>
    <property type="molecule type" value="Genomic_DNA"/>
</dbReference>
<dbReference type="SUPFAM" id="SSF52980">
    <property type="entry name" value="Restriction endonuclease-like"/>
    <property type="match status" value="1"/>
</dbReference>
<evidence type="ECO:0000313" key="3">
    <source>
        <dbReference type="Proteomes" id="UP001231109"/>
    </source>
</evidence>
<reference evidence="2 3" key="1">
    <citation type="submission" date="2022-11" db="EMBL/GenBank/DDBJ databases">
        <title>Viruses from the air-sea interface of a natural surface slick.</title>
        <authorList>
            <person name="Rahlff J."/>
            <person name="Holmfeldt K."/>
        </authorList>
    </citation>
    <scope>NUCLEOTIDE SEQUENCE [LARGE SCALE GENOMIC DNA]</scope>
    <source>
        <strain evidence="2 3">SMS4</strain>
    </source>
</reference>
<proteinExistence type="predicted"/>
<evidence type="ECO:0000313" key="2">
    <source>
        <dbReference type="EMBL" id="MDP5137850.1"/>
    </source>
</evidence>
<dbReference type="Pfam" id="PF04471">
    <property type="entry name" value="Mrr_cat"/>
    <property type="match status" value="1"/>
</dbReference>
<keyword evidence="3" id="KW-1185">Reference proteome</keyword>
<sequence length="277" mass="32454">MAEEWFDFQEKIRSHFTSIGADADTNVRIQGVRTAHDIDVLVRTRYLGEDLTWIVEAKHWKRKVTKAQVLTLRSIVDDVGADKGFIVSLSGFQSGALEASKNTNVTLKTFEDLKGHTTELVESEILKAYKDRLSIIEDRYWSHSKRVRIEYGLRHDFMDFSSRFTGQELLSTARSAIMFAEARKYPIDLQMYFTERKGEAVARNFQQLVNWLNLNLNHFDEKMLQAEWNMHKTVTSTRVWAEHLTEKDIRANSWRKLYWHQKTTVNNKVSLLLNSEY</sequence>
<dbReference type="InterPro" id="IPR007560">
    <property type="entry name" value="Restrct_endonuc_IV_Mrr"/>
</dbReference>
<comment type="caution">
    <text evidence="2">The sequence shown here is derived from an EMBL/GenBank/DDBJ whole genome shotgun (WGS) entry which is preliminary data.</text>
</comment>
<evidence type="ECO:0000259" key="1">
    <source>
        <dbReference type="Pfam" id="PF04471"/>
    </source>
</evidence>
<feature type="domain" description="Restriction endonuclease type IV Mrr" evidence="1">
    <location>
        <begin position="4"/>
        <end position="113"/>
    </location>
</feature>
<keyword evidence="2" id="KW-0378">Hydrolase</keyword>
<protein>
    <submittedName>
        <fullName evidence="2">Restriction endonuclease</fullName>
    </submittedName>
</protein>
<dbReference type="GO" id="GO:0004519">
    <property type="term" value="F:endonuclease activity"/>
    <property type="evidence" value="ECO:0007669"/>
    <property type="project" value="UniProtKB-KW"/>
</dbReference>
<name>A0ABT9I4A0_9GAMM</name>
<dbReference type="RefSeq" id="WP_305977054.1">
    <property type="nucleotide sequence ID" value="NZ_JAPJDZ010000072.1"/>
</dbReference>
<gene>
    <name evidence="2" type="ORF">ORJ04_18000</name>
</gene>
<dbReference type="Gene3D" id="3.40.1350.10">
    <property type="match status" value="1"/>
</dbReference>
<keyword evidence="2" id="KW-0255">Endonuclease</keyword>
<dbReference type="InterPro" id="IPR011335">
    <property type="entry name" value="Restrct_endonuc-II-like"/>
</dbReference>